<comment type="caution">
    <text evidence="10">The sequence shown here is derived from an EMBL/GenBank/DDBJ whole genome shotgun (WGS) entry which is preliminary data.</text>
</comment>
<dbReference type="FunFam" id="3.40.50.720:FF:000924">
    <property type="entry name" value="GDP-mannose 4,6 dehydratase"/>
    <property type="match status" value="1"/>
</dbReference>
<sequence length="696" mass="79434">MRNKTALIFGITGQDGSYLAEILLKKGYIVHGVVRRASTFNTARINHLYQDPHNENRKLFLHHGDLADAGTIRKIINKVKPDEVYNLAAQSHVKVSFEIPEYTMDITGNGALRILEAIRDFERGQVPSKKGPDPFSKTDPFSKRRVKFYQASSSEMFGASPPPQNENTPFVPQSPYGAAKVFACNMTKLYREAYGIFAINGILFNHECLIEQTPVIIRKNGLVDIVAIEEIVPHRENPRHGIKYSTISNGALEVWDGDKWTKIKMSTATWNKAGSSKDKEVKTVICRGGYYEATADHLSFLKNQIPVTTKKLKRGDKLELKQLPDLTEKTTATLEEAEFLGMMVADGYIGSNGNGRFINNSRKIRERMAKLWEQVAAGYSREDTHPSGFVKGRKVFSLEFNGNSKYLKMVWSEIYNQKLFKKIPLRILNSNKDIILAFIRGYNVCDGLKGGHQKTEFKSFTTNSQVLASGLWYLIDKTLGLRITIHPKFRKDKKYFHININSDIRNQKSKHLQKDISEIKSVKNYDYTGWLFDLETESSTFSAGIGLTWVHNSPRRGETFVTRKITRGIARIKAGLDKKLYLGNLNAKRDWGYAPEFCEAMWLMMQQPKPDDYVIGTGETHTVREFVELAFKEAGLGNWKKYVEIDPQYYRPAEVNILVADARKAKKILKWQPKTKFKDLVKIMVWNDINNLKVES</sequence>
<evidence type="ECO:0000256" key="5">
    <source>
        <dbReference type="ARBA" id="ARBA00022813"/>
    </source>
</evidence>
<dbReference type="InterPro" id="IPR016040">
    <property type="entry name" value="NAD(P)-bd_dom"/>
</dbReference>
<organism evidence="10 11">
    <name type="scientific">Candidatus Yanofskybacteria bacterium RIFCSPHIGHO2_02_FULL_41_11</name>
    <dbReference type="NCBI Taxonomy" id="1802675"/>
    <lineage>
        <taxon>Bacteria</taxon>
        <taxon>Candidatus Yanofskyibacteriota</taxon>
    </lineage>
</organism>
<dbReference type="EC" id="4.2.1.47" evidence="4"/>
<accession>A0A1F8FBY9</accession>
<evidence type="ECO:0000256" key="6">
    <source>
        <dbReference type="ARBA" id="ARBA00023000"/>
    </source>
</evidence>
<dbReference type="PANTHER" id="PTHR43715">
    <property type="entry name" value="GDP-MANNOSE 4,6-DEHYDRATASE"/>
    <property type="match status" value="1"/>
</dbReference>
<comment type="function">
    <text evidence="8">Catalyzes the conversion of GDP-D-mannose to GDP-4-dehydro-6-deoxy-D-mannose.</text>
</comment>
<proteinExistence type="inferred from homology"/>
<dbReference type="InterPro" id="IPR027434">
    <property type="entry name" value="Homing_endonucl"/>
</dbReference>
<dbReference type="Proteomes" id="UP000177167">
    <property type="component" value="Unassembled WGS sequence"/>
</dbReference>
<dbReference type="GO" id="GO:0008446">
    <property type="term" value="F:GDP-mannose 4,6-dehydratase activity"/>
    <property type="evidence" value="ECO:0007669"/>
    <property type="project" value="UniProtKB-EC"/>
</dbReference>
<dbReference type="GO" id="GO:0042351">
    <property type="term" value="P:'de novo' GDP-L-fucose biosynthetic process"/>
    <property type="evidence" value="ECO:0007669"/>
    <property type="project" value="TreeGrafter"/>
</dbReference>
<dbReference type="Gene3D" id="3.90.25.10">
    <property type="entry name" value="UDP-galactose 4-epimerase, domain 1"/>
    <property type="match status" value="2"/>
</dbReference>
<evidence type="ECO:0000313" key="10">
    <source>
        <dbReference type="EMBL" id="OGN10647.1"/>
    </source>
</evidence>
<dbReference type="InterPro" id="IPR036844">
    <property type="entry name" value="Hint_dom_sf"/>
</dbReference>
<dbReference type="InterPro" id="IPR036291">
    <property type="entry name" value="NAD(P)-bd_dom_sf"/>
</dbReference>
<comment type="catalytic activity">
    <reaction evidence="1">
        <text>GDP-alpha-D-mannose = GDP-4-dehydro-alpha-D-rhamnose + H2O</text>
        <dbReference type="Rhea" id="RHEA:23820"/>
        <dbReference type="ChEBI" id="CHEBI:15377"/>
        <dbReference type="ChEBI" id="CHEBI:57527"/>
        <dbReference type="ChEBI" id="CHEBI:57964"/>
        <dbReference type="EC" id="4.2.1.47"/>
    </reaction>
</comment>
<dbReference type="SUPFAM" id="SSF51735">
    <property type="entry name" value="NAD(P)-binding Rossmann-fold domains"/>
    <property type="match status" value="1"/>
</dbReference>
<dbReference type="Gene3D" id="3.10.28.10">
    <property type="entry name" value="Homing endonucleases"/>
    <property type="match status" value="1"/>
</dbReference>
<dbReference type="EMBL" id="MGJP01000003">
    <property type="protein sequence ID" value="OGN10647.1"/>
    <property type="molecule type" value="Genomic_DNA"/>
</dbReference>
<evidence type="ECO:0000256" key="4">
    <source>
        <dbReference type="ARBA" id="ARBA00011989"/>
    </source>
</evidence>
<gene>
    <name evidence="10" type="ORF">A3J46_05575</name>
</gene>
<evidence type="ECO:0000256" key="8">
    <source>
        <dbReference type="ARBA" id="ARBA00059383"/>
    </source>
</evidence>
<evidence type="ECO:0000313" key="11">
    <source>
        <dbReference type="Proteomes" id="UP000177167"/>
    </source>
</evidence>
<dbReference type="InterPro" id="IPR004042">
    <property type="entry name" value="Intein_endonuc_central"/>
</dbReference>
<comment type="cofactor">
    <cofactor evidence="2">
        <name>NADP(+)</name>
        <dbReference type="ChEBI" id="CHEBI:58349"/>
    </cofactor>
</comment>
<dbReference type="PROSITE" id="PS50817">
    <property type="entry name" value="INTEIN_N_TER"/>
    <property type="match status" value="1"/>
</dbReference>
<keyword evidence="5" id="KW-0068">Autocatalytic cleavage</keyword>
<dbReference type="AlphaFoldDB" id="A0A1F8FBY9"/>
<dbReference type="InterPro" id="IPR006141">
    <property type="entry name" value="Intein_N"/>
</dbReference>
<keyword evidence="6" id="KW-0651">Protein splicing</keyword>
<reference evidence="10 11" key="1">
    <citation type="journal article" date="2016" name="Nat. Commun.">
        <title>Thousands of microbial genomes shed light on interconnected biogeochemical processes in an aquifer system.</title>
        <authorList>
            <person name="Anantharaman K."/>
            <person name="Brown C.T."/>
            <person name="Hug L.A."/>
            <person name="Sharon I."/>
            <person name="Castelle C.J."/>
            <person name="Probst A.J."/>
            <person name="Thomas B.C."/>
            <person name="Singh A."/>
            <person name="Wilkins M.J."/>
            <person name="Karaoz U."/>
            <person name="Brodie E.L."/>
            <person name="Williams K.H."/>
            <person name="Hubbard S.S."/>
            <person name="Banfield J.F."/>
        </authorList>
    </citation>
    <scope>NUCLEOTIDE SEQUENCE [LARGE SCALE GENOMIC DNA]</scope>
</reference>
<evidence type="ECO:0000256" key="1">
    <source>
        <dbReference type="ARBA" id="ARBA00000188"/>
    </source>
</evidence>
<comment type="similarity">
    <text evidence="3">Belongs to the NAD(P)-dependent epimerase/dehydratase family. GDP-mannose 4,6-dehydratase subfamily.</text>
</comment>
<dbReference type="Pfam" id="PF16363">
    <property type="entry name" value="GDP_Man_Dehyd"/>
    <property type="match status" value="2"/>
</dbReference>
<dbReference type="GO" id="GO:0016539">
    <property type="term" value="P:intein-mediated protein splicing"/>
    <property type="evidence" value="ECO:0007669"/>
    <property type="project" value="InterPro"/>
</dbReference>
<protein>
    <recommendedName>
        <fullName evidence="4">GDP-mannose 4,6-dehydratase</fullName>
        <ecNumber evidence="4">4.2.1.47</ecNumber>
    </recommendedName>
</protein>
<name>A0A1F8FBY9_9BACT</name>
<keyword evidence="7" id="KW-0456">Lyase</keyword>
<dbReference type="SUPFAM" id="SSF51294">
    <property type="entry name" value="Hedgehog/intein (Hint) domain"/>
    <property type="match status" value="1"/>
</dbReference>
<evidence type="ECO:0000256" key="3">
    <source>
        <dbReference type="ARBA" id="ARBA00009263"/>
    </source>
</evidence>
<evidence type="ECO:0000256" key="2">
    <source>
        <dbReference type="ARBA" id="ARBA00001937"/>
    </source>
</evidence>
<feature type="domain" description="DOD-type homing endonuclease" evidence="9">
    <location>
        <begin position="339"/>
        <end position="475"/>
    </location>
</feature>
<dbReference type="SUPFAM" id="SSF55608">
    <property type="entry name" value="Homing endonucleases"/>
    <property type="match status" value="1"/>
</dbReference>
<dbReference type="GO" id="GO:0004519">
    <property type="term" value="F:endonuclease activity"/>
    <property type="evidence" value="ECO:0007669"/>
    <property type="project" value="InterPro"/>
</dbReference>
<dbReference type="Gene3D" id="3.40.50.720">
    <property type="entry name" value="NAD(P)-binding Rossmann-like Domain"/>
    <property type="match status" value="1"/>
</dbReference>
<evidence type="ECO:0000256" key="7">
    <source>
        <dbReference type="ARBA" id="ARBA00023239"/>
    </source>
</evidence>
<dbReference type="PROSITE" id="PS50819">
    <property type="entry name" value="INTEIN_ENDONUCLEASE"/>
    <property type="match status" value="1"/>
</dbReference>
<dbReference type="InterPro" id="IPR006368">
    <property type="entry name" value="GDP_Man_deHydtase"/>
</dbReference>
<dbReference type="PANTHER" id="PTHR43715:SF1">
    <property type="entry name" value="GDP-MANNOSE 4,6 DEHYDRATASE"/>
    <property type="match status" value="1"/>
</dbReference>
<evidence type="ECO:0000259" key="9">
    <source>
        <dbReference type="PROSITE" id="PS50819"/>
    </source>
</evidence>